<dbReference type="RefSeq" id="WP_218267446.1">
    <property type="nucleotide sequence ID" value="NZ_CP077717.1"/>
</dbReference>
<dbReference type="AlphaFoldDB" id="A0A8F5GTD3"/>
<sequence>MNYLWFYIIVLGLGLLVINLFVISYPPFTIFSLGLISTGIAAYGVNIGHKKNDKVELLMDSLYRNLELIFRYYNRDSYYRIFIPSSIGSNGMLLLDKFPVQIENIKEELVNKFNDGIGIFLETPGSIIVKELRKKGINFSEDLEFLLKKALVELYNFGDSVEVNFTDQKSVNVKIRNPDPNKAYTIIGYIQTLIVASIIAEKASKITYVKSENRLLRILNIEIGILE</sequence>
<dbReference type="EMBL" id="CP077717">
    <property type="protein sequence ID" value="QXJ28681.1"/>
    <property type="molecule type" value="Genomic_DNA"/>
</dbReference>
<dbReference type="OrthoDB" id="41826at2157"/>
<keyword evidence="1" id="KW-0812">Transmembrane</keyword>
<protein>
    <submittedName>
        <fullName evidence="2">Uncharacterized protein</fullName>
    </submittedName>
</protein>
<name>A0A8F5GTD3_SACSH</name>
<feature type="transmembrane region" description="Helical" evidence="1">
    <location>
        <begin position="5"/>
        <end position="24"/>
    </location>
</feature>
<dbReference type="GeneID" id="65563116"/>
<gene>
    <name evidence="2" type="ORF">J5U23_01550</name>
</gene>
<feature type="transmembrane region" description="Helical" evidence="1">
    <location>
        <begin position="30"/>
        <end position="49"/>
    </location>
</feature>
<keyword evidence="1" id="KW-1133">Transmembrane helix</keyword>
<organism evidence="2 3">
    <name type="scientific">Saccharolobus shibatae (strain ATCC 51178 / DSM 5389 / JCM 8931 / NBRC 15437 / B12)</name>
    <name type="common">Sulfolobus shibatae</name>
    <dbReference type="NCBI Taxonomy" id="523848"/>
    <lineage>
        <taxon>Archaea</taxon>
        <taxon>Thermoproteota</taxon>
        <taxon>Thermoprotei</taxon>
        <taxon>Sulfolobales</taxon>
        <taxon>Sulfolobaceae</taxon>
        <taxon>Saccharolobus</taxon>
    </lineage>
</organism>
<proteinExistence type="predicted"/>
<accession>A0A8F5GTD3</accession>
<dbReference type="KEGG" id="sshi:J5U23_01550"/>
<keyword evidence="1" id="KW-0472">Membrane</keyword>
<reference evidence="2" key="1">
    <citation type="journal article" date="2021" name="Environ. Microbiol.">
        <title>New insights into the diversity and evolution of the archaeal mobilome from three complete genomes of Saccharolobus shibatae.</title>
        <authorList>
            <person name="Medvedeva S."/>
            <person name="Brandt D."/>
            <person name="Cvirkaite-Krupovic V."/>
            <person name="Liu Y."/>
            <person name="Severinov K."/>
            <person name="Ishino S."/>
            <person name="Ishino Y."/>
            <person name="Prangishvili D."/>
            <person name="Kalinowski J."/>
            <person name="Krupovic M."/>
        </authorList>
    </citation>
    <scope>NUCLEOTIDE SEQUENCE</scope>
    <source>
        <strain evidence="2">B12</strain>
    </source>
</reference>
<evidence type="ECO:0000313" key="2">
    <source>
        <dbReference type="EMBL" id="QXJ28681.1"/>
    </source>
</evidence>
<evidence type="ECO:0000313" key="3">
    <source>
        <dbReference type="Proteomes" id="UP000694018"/>
    </source>
</evidence>
<evidence type="ECO:0000256" key="1">
    <source>
        <dbReference type="SAM" id="Phobius"/>
    </source>
</evidence>
<dbReference type="Proteomes" id="UP000694018">
    <property type="component" value="Chromosome"/>
</dbReference>